<keyword evidence="6 7" id="KW-0539">Nucleus</keyword>
<dbReference type="GO" id="GO:0003712">
    <property type="term" value="F:transcription coregulator activity"/>
    <property type="evidence" value="ECO:0007669"/>
    <property type="project" value="InterPro"/>
</dbReference>
<evidence type="ECO:0000256" key="1">
    <source>
        <dbReference type="ARBA" id="ARBA00004123"/>
    </source>
</evidence>
<dbReference type="HOGENOM" id="CLU_146814_1_0_1"/>
<comment type="similarity">
    <text evidence="2 7">Belongs to the Mediator complex subunit 9 family.</text>
</comment>
<name>A0A0C3RX59_PHLG1</name>
<proteinExistence type="inferred from homology"/>
<accession>A0A0C3RX59</accession>
<evidence type="ECO:0000256" key="5">
    <source>
        <dbReference type="ARBA" id="ARBA00023163"/>
    </source>
</evidence>
<dbReference type="InterPro" id="IPR011425">
    <property type="entry name" value="Med9"/>
</dbReference>
<dbReference type="OrthoDB" id="2563275at2759"/>
<evidence type="ECO:0000256" key="2">
    <source>
        <dbReference type="ARBA" id="ARBA00008089"/>
    </source>
</evidence>
<gene>
    <name evidence="7" type="primary">MED9</name>
    <name evidence="8" type="ORF">PHLGIDRAFT_128329</name>
</gene>
<dbReference type="Proteomes" id="UP000053257">
    <property type="component" value="Unassembled WGS sequence"/>
</dbReference>
<organism evidence="8 9">
    <name type="scientific">Phlebiopsis gigantea (strain 11061_1 CR5-6)</name>
    <name type="common">White-rot fungus</name>
    <name type="synonym">Peniophora gigantea</name>
    <dbReference type="NCBI Taxonomy" id="745531"/>
    <lineage>
        <taxon>Eukaryota</taxon>
        <taxon>Fungi</taxon>
        <taxon>Dikarya</taxon>
        <taxon>Basidiomycota</taxon>
        <taxon>Agaricomycotina</taxon>
        <taxon>Agaricomycetes</taxon>
        <taxon>Polyporales</taxon>
        <taxon>Phanerochaetaceae</taxon>
        <taxon>Phlebiopsis</taxon>
    </lineage>
</organism>
<evidence type="ECO:0000256" key="4">
    <source>
        <dbReference type="ARBA" id="ARBA00023159"/>
    </source>
</evidence>
<keyword evidence="3 7" id="KW-0805">Transcription regulation</keyword>
<reference evidence="8 9" key="1">
    <citation type="journal article" date="2014" name="PLoS Genet.">
        <title>Analysis of the Phlebiopsis gigantea genome, transcriptome and secretome provides insight into its pioneer colonization strategies of wood.</title>
        <authorList>
            <person name="Hori C."/>
            <person name="Ishida T."/>
            <person name="Igarashi K."/>
            <person name="Samejima M."/>
            <person name="Suzuki H."/>
            <person name="Master E."/>
            <person name="Ferreira P."/>
            <person name="Ruiz-Duenas F.J."/>
            <person name="Held B."/>
            <person name="Canessa P."/>
            <person name="Larrondo L.F."/>
            <person name="Schmoll M."/>
            <person name="Druzhinina I.S."/>
            <person name="Kubicek C.P."/>
            <person name="Gaskell J.A."/>
            <person name="Kersten P."/>
            <person name="St John F."/>
            <person name="Glasner J."/>
            <person name="Sabat G."/>
            <person name="Splinter BonDurant S."/>
            <person name="Syed K."/>
            <person name="Yadav J."/>
            <person name="Mgbeahuruike A.C."/>
            <person name="Kovalchuk A."/>
            <person name="Asiegbu F.O."/>
            <person name="Lackner G."/>
            <person name="Hoffmeister D."/>
            <person name="Rencoret J."/>
            <person name="Gutierrez A."/>
            <person name="Sun H."/>
            <person name="Lindquist E."/>
            <person name="Barry K."/>
            <person name="Riley R."/>
            <person name="Grigoriev I.V."/>
            <person name="Henrissat B."/>
            <person name="Kues U."/>
            <person name="Berka R.M."/>
            <person name="Martinez A.T."/>
            <person name="Covert S.F."/>
            <person name="Blanchette R.A."/>
            <person name="Cullen D."/>
        </authorList>
    </citation>
    <scope>NUCLEOTIDE SEQUENCE [LARGE SCALE GENOMIC DNA]</scope>
    <source>
        <strain evidence="8 9">11061_1 CR5-6</strain>
    </source>
</reference>
<comment type="function">
    <text evidence="7">Component of the Mediator complex, a coactivator involved in the regulated transcription of nearly all RNA polymerase II-dependent genes. Mediator functions as a bridge to convey information from gene-specific regulatory proteins to the basal RNA polymerase II transcription machinery. Mediator is recruited to promoters by direct interactions with regulatory proteins and serves as a scaffold for the assembly of a functional preinitiation complex with RNA polymerase II and the general transcription factors.</text>
</comment>
<comment type="subcellular location">
    <subcellularLocation>
        <location evidence="1 7">Nucleus</location>
    </subcellularLocation>
</comment>
<dbReference type="Pfam" id="PF07544">
    <property type="entry name" value="Med9"/>
    <property type="match status" value="1"/>
</dbReference>
<keyword evidence="4 7" id="KW-0010">Activator</keyword>
<evidence type="ECO:0000313" key="8">
    <source>
        <dbReference type="EMBL" id="KIP06336.1"/>
    </source>
</evidence>
<dbReference type="GO" id="GO:0016592">
    <property type="term" value="C:mediator complex"/>
    <property type="evidence" value="ECO:0007669"/>
    <property type="project" value="InterPro"/>
</dbReference>
<keyword evidence="9" id="KW-1185">Reference proteome</keyword>
<comment type="subunit">
    <text evidence="7">Component of the Mediator complex.</text>
</comment>
<evidence type="ECO:0000256" key="3">
    <source>
        <dbReference type="ARBA" id="ARBA00023015"/>
    </source>
</evidence>
<evidence type="ECO:0000256" key="6">
    <source>
        <dbReference type="ARBA" id="ARBA00023242"/>
    </source>
</evidence>
<dbReference type="GO" id="GO:0006357">
    <property type="term" value="P:regulation of transcription by RNA polymerase II"/>
    <property type="evidence" value="ECO:0007669"/>
    <property type="project" value="InterPro"/>
</dbReference>
<evidence type="ECO:0000313" key="9">
    <source>
        <dbReference type="Proteomes" id="UP000053257"/>
    </source>
</evidence>
<dbReference type="EMBL" id="KN840520">
    <property type="protein sequence ID" value="KIP06336.1"/>
    <property type="molecule type" value="Genomic_DNA"/>
</dbReference>
<protein>
    <recommendedName>
        <fullName evidence="7">Mediator of RNA polymerase II transcription subunit 9</fullName>
    </recommendedName>
    <alternativeName>
        <fullName evidence="7">Mediator complex subunit 9</fullName>
    </alternativeName>
</protein>
<dbReference type="AlphaFoldDB" id="A0A0C3RX59"/>
<evidence type="ECO:0000256" key="7">
    <source>
        <dbReference type="RuleBase" id="RU364145"/>
    </source>
</evidence>
<sequence length="115" mass="12832">MSTSLFEKILPEVTSVLEVIHETEVAATPQAKRKLVQVSNGLRDDLNRAKEYATHLEGGDLSLAEQEEITTMLTKLISRKKDILRRFAADINTRQTSPEVQMEVDVDSTASTPAY</sequence>
<keyword evidence="5 7" id="KW-0804">Transcription</keyword>